<gene>
    <name evidence="1" type="ORF">Daesc_005157</name>
</gene>
<accession>A0AAX6ML08</accession>
<dbReference type="AlphaFoldDB" id="A0AAX6ML08"/>
<dbReference type="PANTHER" id="PTHR39697">
    <property type="entry name" value="RICIN B LECTIN DOMAIN-CONTAINING PROTEIN-RELATED"/>
    <property type="match status" value="1"/>
</dbReference>
<dbReference type="PANTHER" id="PTHR39697:SF2">
    <property type="entry name" value="CYANOVIRIN-N DOMAIN-CONTAINING PROTEIN"/>
    <property type="match status" value="1"/>
</dbReference>
<dbReference type="Proteomes" id="UP001369815">
    <property type="component" value="Unassembled WGS sequence"/>
</dbReference>
<dbReference type="EMBL" id="JBANMG010000005">
    <property type="protein sequence ID" value="KAK6952862.1"/>
    <property type="molecule type" value="Genomic_DNA"/>
</dbReference>
<protein>
    <submittedName>
        <fullName evidence="1">Uncharacterized protein</fullName>
    </submittedName>
</protein>
<evidence type="ECO:0000313" key="2">
    <source>
        <dbReference type="Proteomes" id="UP001369815"/>
    </source>
</evidence>
<comment type="caution">
    <text evidence="1">The sequence shown here is derived from an EMBL/GenBank/DDBJ whole genome shotgun (WGS) entry which is preliminary data.</text>
</comment>
<evidence type="ECO:0000313" key="1">
    <source>
        <dbReference type="EMBL" id="KAK6952862.1"/>
    </source>
</evidence>
<name>A0AAX6ML08_9PEZI</name>
<sequence>MSTSSSTVEGDATPTHSTVTDDLLSDYCATRLAARPKETVPWPGHTFIIREPVSGKQLTIVRGELRLEPHKGDQGGYHWICVEKNGWLGFCDPIHNMFMGHDSLGTFVAQVRHHKAHEYFCTQRHPDGGYLLLTNYKDWLWKMVIAEDGQKVVTTKGEGTAWEFVKV</sequence>
<keyword evidence="2" id="KW-1185">Reference proteome</keyword>
<organism evidence="1 2">
    <name type="scientific">Daldinia eschscholtzii</name>
    <dbReference type="NCBI Taxonomy" id="292717"/>
    <lineage>
        <taxon>Eukaryota</taxon>
        <taxon>Fungi</taxon>
        <taxon>Dikarya</taxon>
        <taxon>Ascomycota</taxon>
        <taxon>Pezizomycotina</taxon>
        <taxon>Sordariomycetes</taxon>
        <taxon>Xylariomycetidae</taxon>
        <taxon>Xylariales</taxon>
        <taxon>Hypoxylaceae</taxon>
        <taxon>Daldinia</taxon>
    </lineage>
</organism>
<reference evidence="1 2" key="1">
    <citation type="journal article" date="2024" name="Front Chem Biol">
        <title>Unveiling the potential of Daldinia eschscholtzii MFLUCC 19-0629 through bioactivity and bioinformatics studies for enhanced sustainable agriculture production.</title>
        <authorList>
            <person name="Brooks S."/>
            <person name="Weaver J.A."/>
            <person name="Klomchit A."/>
            <person name="Alharthi S.A."/>
            <person name="Onlamun T."/>
            <person name="Nurani R."/>
            <person name="Vong T.K."/>
            <person name="Alberti F."/>
            <person name="Greco C."/>
        </authorList>
    </citation>
    <scope>NUCLEOTIDE SEQUENCE [LARGE SCALE GENOMIC DNA]</scope>
    <source>
        <strain evidence="1">MFLUCC 19-0629</strain>
    </source>
</reference>
<proteinExistence type="predicted"/>